<dbReference type="eggNOG" id="COG0569">
    <property type="taxonomic scope" value="Bacteria"/>
</dbReference>
<feature type="domain" description="RCK N-terminal" evidence="7">
    <location>
        <begin position="233"/>
        <end position="352"/>
    </location>
</feature>
<keyword evidence="2" id="KW-0813">Transport</keyword>
<dbReference type="InterPro" id="IPR006036">
    <property type="entry name" value="K_uptake_TrkA"/>
</dbReference>
<evidence type="ECO:0000256" key="1">
    <source>
        <dbReference type="ARBA" id="ARBA00017378"/>
    </source>
</evidence>
<dbReference type="Gene3D" id="3.40.50.720">
    <property type="entry name" value="NAD(P)-binding Rossmann-like Domain"/>
    <property type="match status" value="2"/>
</dbReference>
<evidence type="ECO:0000256" key="5">
    <source>
        <dbReference type="ARBA" id="ARBA00023027"/>
    </source>
</evidence>
<dbReference type="PROSITE" id="PS51201">
    <property type="entry name" value="RCK_N"/>
    <property type="match status" value="2"/>
</dbReference>
<dbReference type="SUPFAM" id="SSF116726">
    <property type="entry name" value="TrkA C-terminal domain-like"/>
    <property type="match status" value="2"/>
</dbReference>
<keyword evidence="6" id="KW-0406">Ion transport</keyword>
<dbReference type="NCBIfam" id="NF007032">
    <property type="entry name" value="PRK09496.1-4"/>
    <property type="match status" value="1"/>
</dbReference>
<organism evidence="9 10">
    <name type="scientific">Candidatus Endolissoclinum faulkneri L5</name>
    <dbReference type="NCBI Taxonomy" id="1401328"/>
    <lineage>
        <taxon>Bacteria</taxon>
        <taxon>Pseudomonadati</taxon>
        <taxon>Pseudomonadota</taxon>
        <taxon>Alphaproteobacteria</taxon>
        <taxon>Rhodospirillales</taxon>
        <taxon>Rhodospirillaceae</taxon>
        <taxon>Candidatus Endolissoclinum</taxon>
    </lineage>
</organism>
<keyword evidence="5" id="KW-0520">NAD</keyword>
<evidence type="ECO:0000256" key="6">
    <source>
        <dbReference type="ARBA" id="ARBA00023065"/>
    </source>
</evidence>
<evidence type="ECO:0000313" key="9">
    <source>
        <dbReference type="EMBL" id="AHC73937.1"/>
    </source>
</evidence>
<dbReference type="OrthoDB" id="9775180at2"/>
<keyword evidence="10" id="KW-1185">Reference proteome</keyword>
<dbReference type="STRING" id="1401328.P856_735"/>
<dbReference type="InterPro" id="IPR050721">
    <property type="entry name" value="Trk_Ktr_HKT_K-transport"/>
</dbReference>
<dbReference type="Gene3D" id="3.30.70.1450">
    <property type="entry name" value="Regulator of K+ conductance, C-terminal domain"/>
    <property type="match status" value="2"/>
</dbReference>
<dbReference type="Pfam" id="PF02254">
    <property type="entry name" value="TrkA_N"/>
    <property type="match status" value="2"/>
</dbReference>
<sequence length="458" mass="50023">MKIVICGAGQVGTNIAKHLASENNDVVMLDQSAERIQKISDTLDVQGITGLAAYPSALEAAGLREANMLIAVTYSDEVNMIACQIAHSIFNVPTKIARVRNQDYLLPTWGNLFSHEHIPIDVIISPEREIARAIGRRLELPGTLEALTMANGKIKILGIRCNKTTPIIHTPLHHLTSMFAKLLIVIIGIIRDNKTVLPKIDEQLLPGDEVYFVCDSKQLSDVLASFGNKEPEPRNIIVAGGGNIGLTIAEEIDHKHSATSTKVIECNNYRAGYIAQSLKNATVINGNVLDPEIMEEANISQGETFVAVSNEDEVNILSSVLAKRFGCKRTISLTNSSTYTPLAAQIGIDTLVNPSAITVSRILQHVRQGHIHQIYSIREDFGEVIEAEITETSILVGHSLKNNPLPSGITISAIVRGEKVILATSDAIICSHDRVIAFTDYRAVKKIKKFFSVGHNFF</sequence>
<dbReference type="PROSITE" id="PS51202">
    <property type="entry name" value="RCK_C"/>
    <property type="match status" value="2"/>
</dbReference>
<feature type="domain" description="RCK C-terminal" evidence="8">
    <location>
        <begin position="144"/>
        <end position="229"/>
    </location>
</feature>
<keyword evidence="4" id="KW-0630">Potassium</keyword>
<dbReference type="Proteomes" id="UP000018700">
    <property type="component" value="Chromosome"/>
</dbReference>
<dbReference type="NCBIfam" id="NF007030">
    <property type="entry name" value="PRK09496.1-1"/>
    <property type="match status" value="1"/>
</dbReference>
<dbReference type="Pfam" id="PF02080">
    <property type="entry name" value="TrkA_C"/>
    <property type="match status" value="2"/>
</dbReference>
<evidence type="ECO:0000256" key="2">
    <source>
        <dbReference type="ARBA" id="ARBA00022448"/>
    </source>
</evidence>
<dbReference type="InterPro" id="IPR006037">
    <property type="entry name" value="RCK_C"/>
</dbReference>
<feature type="domain" description="RCK C-terminal" evidence="8">
    <location>
        <begin position="372"/>
        <end position="453"/>
    </location>
</feature>
<evidence type="ECO:0000313" key="10">
    <source>
        <dbReference type="Proteomes" id="UP000018700"/>
    </source>
</evidence>
<evidence type="ECO:0000256" key="3">
    <source>
        <dbReference type="ARBA" id="ARBA00022538"/>
    </source>
</evidence>
<dbReference type="PANTHER" id="PTHR43833:SF5">
    <property type="entry name" value="TRK SYSTEM POTASSIUM UPTAKE PROTEIN TRKA"/>
    <property type="match status" value="1"/>
</dbReference>
<evidence type="ECO:0000259" key="8">
    <source>
        <dbReference type="PROSITE" id="PS51202"/>
    </source>
</evidence>
<dbReference type="PANTHER" id="PTHR43833">
    <property type="entry name" value="POTASSIUM CHANNEL PROTEIN 2-RELATED-RELATED"/>
    <property type="match status" value="1"/>
</dbReference>
<accession>V9TUU7</accession>
<evidence type="ECO:0000256" key="4">
    <source>
        <dbReference type="ARBA" id="ARBA00022958"/>
    </source>
</evidence>
<feature type="domain" description="RCK N-terminal" evidence="7">
    <location>
        <begin position="1"/>
        <end position="124"/>
    </location>
</feature>
<dbReference type="HOGENOM" id="CLU_046525_0_2_5"/>
<dbReference type="GO" id="GO:0005886">
    <property type="term" value="C:plasma membrane"/>
    <property type="evidence" value="ECO:0007669"/>
    <property type="project" value="InterPro"/>
</dbReference>
<reference evidence="9 10" key="1">
    <citation type="journal article" date="2013" name="PLoS ONE">
        <title>Bacterial endosymbiosis in a chordate host: long-term co-evolution and conservation of secondary metabolism.</title>
        <authorList>
            <person name="Kwan J.C."/>
            <person name="Schmidt E.W."/>
        </authorList>
    </citation>
    <scope>NUCLEOTIDE SEQUENCE [LARGE SCALE GENOMIC DNA]</scope>
    <source>
        <strain evidence="10">faulkneri L5</strain>
    </source>
</reference>
<name>V9TUU7_9PROT</name>
<dbReference type="GO" id="GO:0015079">
    <property type="term" value="F:potassium ion transmembrane transporter activity"/>
    <property type="evidence" value="ECO:0007669"/>
    <property type="project" value="InterPro"/>
</dbReference>
<dbReference type="PRINTS" id="PR00335">
    <property type="entry name" value="KUPTAKETRKA"/>
</dbReference>
<dbReference type="SUPFAM" id="SSF51735">
    <property type="entry name" value="NAD(P)-binding Rossmann-fold domains"/>
    <property type="match status" value="2"/>
</dbReference>
<evidence type="ECO:0000259" key="7">
    <source>
        <dbReference type="PROSITE" id="PS51201"/>
    </source>
</evidence>
<keyword evidence="3" id="KW-0633">Potassium transport</keyword>
<dbReference type="RefSeq" id="WP_025300814.1">
    <property type="nucleotide sequence ID" value="NZ_CP006745.1"/>
</dbReference>
<dbReference type="InterPro" id="IPR003148">
    <property type="entry name" value="RCK_N"/>
</dbReference>
<dbReference type="KEGG" id="efk:P856_735"/>
<dbReference type="NCBIfam" id="NF007031">
    <property type="entry name" value="PRK09496.1-2"/>
    <property type="match status" value="1"/>
</dbReference>
<dbReference type="InterPro" id="IPR036721">
    <property type="entry name" value="RCK_C_sf"/>
</dbReference>
<protein>
    <recommendedName>
        <fullName evidence="1">Trk system potassium uptake protein TrkA</fullName>
    </recommendedName>
</protein>
<dbReference type="NCBIfam" id="NF007039">
    <property type="entry name" value="PRK09496.3-2"/>
    <property type="match status" value="1"/>
</dbReference>
<dbReference type="EMBL" id="CP006745">
    <property type="protein sequence ID" value="AHC73937.1"/>
    <property type="molecule type" value="Genomic_DNA"/>
</dbReference>
<dbReference type="AlphaFoldDB" id="V9TUU7"/>
<dbReference type="InterPro" id="IPR036291">
    <property type="entry name" value="NAD(P)-bd_dom_sf"/>
</dbReference>
<proteinExistence type="predicted"/>
<dbReference type="PATRIC" id="fig|1401328.3.peg.741"/>
<gene>
    <name evidence="9" type="primary">trkA</name>
    <name evidence="9" type="ORF">P856_735</name>
</gene>